<keyword evidence="5" id="KW-1185">Reference proteome</keyword>
<comment type="caution">
    <text evidence="4">The sequence shown here is derived from an EMBL/GenBank/DDBJ whole genome shotgun (WGS) entry which is preliminary data.</text>
</comment>
<dbReference type="Gene3D" id="2.60.120.10">
    <property type="entry name" value="Jelly Rolls"/>
    <property type="match status" value="1"/>
</dbReference>
<organism evidence="4 5">
    <name type="scientific">Dactylonectria macrodidyma</name>
    <dbReference type="NCBI Taxonomy" id="307937"/>
    <lineage>
        <taxon>Eukaryota</taxon>
        <taxon>Fungi</taxon>
        <taxon>Dikarya</taxon>
        <taxon>Ascomycota</taxon>
        <taxon>Pezizomycotina</taxon>
        <taxon>Sordariomycetes</taxon>
        <taxon>Hypocreomycetidae</taxon>
        <taxon>Hypocreales</taxon>
        <taxon>Nectriaceae</taxon>
        <taxon>Dactylonectria</taxon>
    </lineage>
</organism>
<name>A0A9P9JAW1_9HYPO</name>
<evidence type="ECO:0000259" key="3">
    <source>
        <dbReference type="Pfam" id="PF07883"/>
    </source>
</evidence>
<sequence>MCPTSQKPVIVDALSSNNPPESFPEPSYGNTTWRTLLSAPNMPTNAMSAGIAVCPPNGTLALHRHKQSEIYYVLSGTGEVEIDGRRNRVSEGMVLWIPGDAEHGVFCNETDELKWLYVFPEGNFENVIYRFSHETGESKNQALAKL</sequence>
<reference evidence="4" key="1">
    <citation type="journal article" date="2021" name="Nat. Commun.">
        <title>Genetic determinants of endophytism in the Arabidopsis root mycobiome.</title>
        <authorList>
            <person name="Mesny F."/>
            <person name="Miyauchi S."/>
            <person name="Thiergart T."/>
            <person name="Pickel B."/>
            <person name="Atanasova L."/>
            <person name="Karlsson M."/>
            <person name="Huettel B."/>
            <person name="Barry K.W."/>
            <person name="Haridas S."/>
            <person name="Chen C."/>
            <person name="Bauer D."/>
            <person name="Andreopoulos W."/>
            <person name="Pangilinan J."/>
            <person name="LaButti K."/>
            <person name="Riley R."/>
            <person name="Lipzen A."/>
            <person name="Clum A."/>
            <person name="Drula E."/>
            <person name="Henrissat B."/>
            <person name="Kohler A."/>
            <person name="Grigoriev I.V."/>
            <person name="Martin F.M."/>
            <person name="Hacquard S."/>
        </authorList>
    </citation>
    <scope>NUCLEOTIDE SEQUENCE</scope>
    <source>
        <strain evidence="4">MPI-CAGE-AT-0147</strain>
    </source>
</reference>
<evidence type="ECO:0000256" key="2">
    <source>
        <dbReference type="SAM" id="MobiDB-lite"/>
    </source>
</evidence>
<dbReference type="SUPFAM" id="SSF51182">
    <property type="entry name" value="RmlC-like cupins"/>
    <property type="match status" value="1"/>
</dbReference>
<proteinExistence type="predicted"/>
<dbReference type="Proteomes" id="UP000738349">
    <property type="component" value="Unassembled WGS sequence"/>
</dbReference>
<dbReference type="GO" id="GO:0046872">
    <property type="term" value="F:metal ion binding"/>
    <property type="evidence" value="ECO:0007669"/>
    <property type="project" value="UniProtKB-KW"/>
</dbReference>
<feature type="region of interest" description="Disordered" evidence="2">
    <location>
        <begin position="1"/>
        <end position="27"/>
    </location>
</feature>
<keyword evidence="1" id="KW-0479">Metal-binding</keyword>
<dbReference type="InterPro" id="IPR011051">
    <property type="entry name" value="RmlC_Cupin_sf"/>
</dbReference>
<dbReference type="InterPro" id="IPR013096">
    <property type="entry name" value="Cupin_2"/>
</dbReference>
<evidence type="ECO:0000256" key="1">
    <source>
        <dbReference type="ARBA" id="ARBA00022723"/>
    </source>
</evidence>
<dbReference type="OrthoDB" id="445803at2759"/>
<dbReference type="PANTHER" id="PTHR35848:SF6">
    <property type="entry name" value="CUPIN TYPE-2 DOMAIN-CONTAINING PROTEIN"/>
    <property type="match status" value="1"/>
</dbReference>
<protein>
    <submittedName>
        <fullName evidence="4">RmlC-like cupin domain-containing protein</fullName>
    </submittedName>
</protein>
<dbReference type="Pfam" id="PF07883">
    <property type="entry name" value="Cupin_2"/>
    <property type="match status" value="1"/>
</dbReference>
<dbReference type="InterPro" id="IPR051610">
    <property type="entry name" value="GPI/OXD"/>
</dbReference>
<dbReference type="EMBL" id="JAGMUV010000006">
    <property type="protein sequence ID" value="KAH7152860.1"/>
    <property type="molecule type" value="Genomic_DNA"/>
</dbReference>
<dbReference type="PANTHER" id="PTHR35848">
    <property type="entry name" value="OXALATE-BINDING PROTEIN"/>
    <property type="match status" value="1"/>
</dbReference>
<gene>
    <name evidence="4" type="ORF">EDB81DRAFT_855389</name>
</gene>
<feature type="domain" description="Cupin type-2" evidence="3">
    <location>
        <begin position="53"/>
        <end position="119"/>
    </location>
</feature>
<dbReference type="AlphaFoldDB" id="A0A9P9JAW1"/>
<evidence type="ECO:0000313" key="4">
    <source>
        <dbReference type="EMBL" id="KAH7152860.1"/>
    </source>
</evidence>
<accession>A0A9P9JAW1</accession>
<dbReference type="InterPro" id="IPR014710">
    <property type="entry name" value="RmlC-like_jellyroll"/>
</dbReference>
<evidence type="ECO:0000313" key="5">
    <source>
        <dbReference type="Proteomes" id="UP000738349"/>
    </source>
</evidence>
<feature type="compositionally biased region" description="Low complexity" evidence="2">
    <location>
        <begin position="15"/>
        <end position="27"/>
    </location>
</feature>